<keyword evidence="1" id="KW-1133">Transmembrane helix</keyword>
<feature type="transmembrane region" description="Helical" evidence="1">
    <location>
        <begin position="282"/>
        <end position="304"/>
    </location>
</feature>
<dbReference type="GO" id="GO:0016020">
    <property type="term" value="C:membrane"/>
    <property type="evidence" value="ECO:0007669"/>
    <property type="project" value="InterPro"/>
</dbReference>
<feature type="transmembrane region" description="Helical" evidence="1">
    <location>
        <begin position="6"/>
        <end position="23"/>
    </location>
</feature>
<dbReference type="InterPro" id="IPR004445">
    <property type="entry name" value="GltS"/>
</dbReference>
<evidence type="ECO:0000256" key="1">
    <source>
        <dbReference type="SAM" id="Phobius"/>
    </source>
</evidence>
<gene>
    <name evidence="2" type="ORF">PRVXT_001687</name>
</gene>
<feature type="transmembrane region" description="Helical" evidence="1">
    <location>
        <begin position="443"/>
        <end position="464"/>
    </location>
</feature>
<name>A0AAU7VI01_9FIRM</name>
<organism evidence="2">
    <name type="scientific">Proteinivorax tanatarense</name>
    <dbReference type="NCBI Taxonomy" id="1260629"/>
    <lineage>
        <taxon>Bacteria</taxon>
        <taxon>Bacillati</taxon>
        <taxon>Bacillota</taxon>
        <taxon>Clostridia</taxon>
        <taxon>Eubacteriales</taxon>
        <taxon>Proteinivoracaceae</taxon>
        <taxon>Proteinivorax</taxon>
    </lineage>
</organism>
<feature type="transmembrane region" description="Helical" evidence="1">
    <location>
        <begin position="114"/>
        <end position="135"/>
    </location>
</feature>
<keyword evidence="1" id="KW-0472">Membrane</keyword>
<dbReference type="AlphaFoldDB" id="A0AAU7VI01"/>
<feature type="transmembrane region" description="Helical" evidence="1">
    <location>
        <begin position="30"/>
        <end position="49"/>
    </location>
</feature>
<feature type="transmembrane region" description="Helical" evidence="1">
    <location>
        <begin position="324"/>
        <end position="343"/>
    </location>
</feature>
<reference evidence="2" key="2">
    <citation type="submission" date="2024-06" db="EMBL/GenBank/DDBJ databases">
        <authorList>
            <person name="Petrova K.O."/>
            <person name="Toshchakov S.V."/>
            <person name="Boltjanskaja Y.V."/>
            <person name="Kevbrin V."/>
        </authorList>
    </citation>
    <scope>NUCLEOTIDE SEQUENCE</scope>
    <source>
        <strain evidence="2">Z-910T</strain>
    </source>
</reference>
<dbReference type="Pfam" id="PF03616">
    <property type="entry name" value="Glt_symporter"/>
    <property type="match status" value="1"/>
</dbReference>
<dbReference type="PANTHER" id="PTHR36178:SF1">
    <property type="entry name" value="SODIUM_GLUTAMATE SYMPORTER"/>
    <property type="match status" value="1"/>
</dbReference>
<protein>
    <submittedName>
        <fullName evidence="2">Sodium/glutamate symporter</fullName>
    </submittedName>
</protein>
<proteinExistence type="predicted"/>
<feature type="transmembrane region" description="Helical" evidence="1">
    <location>
        <begin position="80"/>
        <end position="102"/>
    </location>
</feature>
<sequence length="466" mass="49999">MTAGAIGFSLLLLGLLLVIGKLIRIKTPILQNLFLPSSLIAGFLALILGPEVLGHFDLSRISLWFEAGLFPEYSLTTWSALPSLMINIVFAALFLGQALPSLNKVWKLAGPQVVLGYIISFGQYVVGLLLVILFLGPVFDVSPLAGALIEIAFVGGHGTAAGLGNTFAEMGFEDGEALAIGLATVGVLGGAIIGITFINLGIRKNKLSIKNNINSRDDIEKKGLTELDQRSPAGYLSTRAESIEPLSLHFGYIAVSILIGYAILQGFILIEAATWGAITGVYLFIYVPLFPLAMLGGIITQFMLDKTDKYNTLDADLIARIQGFALDILIVSALATLNLSVIADNIIPFTVLALGGILWTTFAFWLLAPKILPSYWFERGIGDFGQSMGVTATGLMLMRVADPENKSPALESFGYKQLMFEPFVGGGLFTAASVPLIHQFGPISILIFTGLVTLILLAFGLFFFKK</sequence>
<dbReference type="GO" id="GO:0015501">
    <property type="term" value="F:glutamate:sodium symporter activity"/>
    <property type="evidence" value="ECO:0007669"/>
    <property type="project" value="InterPro"/>
</dbReference>
<feature type="transmembrane region" description="Helical" evidence="1">
    <location>
        <begin position="249"/>
        <end position="270"/>
    </location>
</feature>
<evidence type="ECO:0000313" key="2">
    <source>
        <dbReference type="EMBL" id="XBX73687.1"/>
    </source>
</evidence>
<dbReference type="PANTHER" id="PTHR36178">
    <property type="entry name" value="SLR0625 PROTEIN"/>
    <property type="match status" value="1"/>
</dbReference>
<reference evidence="2" key="1">
    <citation type="journal article" date="2013" name="Extremophiles">
        <title>Proteinivorax tanatarense gen. nov., sp. nov., an anaerobic, haloalkaliphilic, proteolytic bacterium isolated from a decaying algal bloom, and proposal of Proteinivoraceae fam. nov.</title>
        <authorList>
            <person name="Kevbrin V."/>
            <person name="Boltyanskaya Y."/>
            <person name="Zhilina T."/>
            <person name="Kolganova T."/>
            <person name="Lavrentjeva E."/>
            <person name="Kuznetsov B."/>
        </authorList>
    </citation>
    <scope>NUCLEOTIDE SEQUENCE</scope>
    <source>
        <strain evidence="2">Z-910T</strain>
    </source>
</reference>
<feature type="transmembrane region" description="Helical" evidence="1">
    <location>
        <begin position="177"/>
        <end position="202"/>
    </location>
</feature>
<keyword evidence="1" id="KW-0812">Transmembrane</keyword>
<feature type="transmembrane region" description="Helical" evidence="1">
    <location>
        <begin position="349"/>
        <end position="368"/>
    </location>
</feature>
<dbReference type="RefSeq" id="WP_350342449.1">
    <property type="nucleotide sequence ID" value="NZ_CP158367.1"/>
</dbReference>
<dbReference type="GO" id="GO:0015813">
    <property type="term" value="P:L-glutamate transmembrane transport"/>
    <property type="evidence" value="ECO:0007669"/>
    <property type="project" value="InterPro"/>
</dbReference>
<accession>A0AAU7VI01</accession>
<dbReference type="EMBL" id="CP158367">
    <property type="protein sequence ID" value="XBX73687.1"/>
    <property type="molecule type" value="Genomic_DNA"/>
</dbReference>